<dbReference type="InterPro" id="IPR000259">
    <property type="entry name" value="Adhesion_dom_fimbrial"/>
</dbReference>
<dbReference type="PANTHER" id="PTHR33420:SF12">
    <property type="entry name" value="FIMBRIN-LIKE PROTEIN FIMI-RELATED"/>
    <property type="match status" value="1"/>
</dbReference>
<comment type="caution">
    <text evidence="7">The sequence shown here is derived from an EMBL/GenBank/DDBJ whole genome shotgun (WGS) entry which is preliminary data.</text>
</comment>
<sequence length="201" mass="20660">MKINIISSMFLAAVATGACVVSPVYADGTPSVGLTVNSIVTSGTCAATMDTGASSGTTKVVDFGSVPVSQIAAMTKVAQFKIQFSGCTGVQSAQVVLTPRNAGCSGDNSNLAAFANASTATPKAARTAVEVWTSDTPAGSGAVQLHCFNKNTQTVDLSSVTSTTTYDYPLSARLRVVEGRQQSEVTPGDFYSPTTFTISYQ</sequence>
<keyword evidence="3 5" id="KW-0732">Signal</keyword>
<feature type="signal peptide" evidence="5">
    <location>
        <begin position="1"/>
        <end position="26"/>
    </location>
</feature>
<protein>
    <submittedName>
        <fullName evidence="7">Fimbrial protein</fullName>
    </submittedName>
</protein>
<reference evidence="7" key="1">
    <citation type="submission" date="2019-07" db="EMBL/GenBank/DDBJ databases">
        <authorList>
            <consortium name="GenomeTrakr network: Whole genome sequencing for foodborne pathogen traceback"/>
        </authorList>
    </citation>
    <scope>NUCLEOTIDE SEQUENCE [LARGE SCALE GENOMIC DNA]</scope>
    <source>
        <strain evidence="7">FDA00014297</strain>
    </source>
</reference>
<feature type="chain" id="PRO_5024808784" evidence="5">
    <location>
        <begin position="27"/>
        <end position="201"/>
    </location>
</feature>
<dbReference type="SUPFAM" id="SSF49401">
    <property type="entry name" value="Bacterial adhesins"/>
    <property type="match status" value="1"/>
</dbReference>
<keyword evidence="4" id="KW-0281">Fimbrium</keyword>
<dbReference type="PANTHER" id="PTHR33420">
    <property type="entry name" value="FIMBRIAL SUBUNIT ELFA-RELATED"/>
    <property type="match status" value="1"/>
</dbReference>
<comment type="subcellular location">
    <subcellularLocation>
        <location evidence="1">Fimbrium</location>
    </subcellularLocation>
</comment>
<dbReference type="Gene3D" id="2.60.40.1090">
    <property type="entry name" value="Fimbrial-type adhesion domain"/>
    <property type="match status" value="1"/>
</dbReference>
<dbReference type="InterPro" id="IPR036937">
    <property type="entry name" value="Adhesion_dom_fimbrial_sf"/>
</dbReference>
<name>A0A5Y2QM96_SALER</name>
<organism evidence="7">
    <name type="scientific">Salmonella enterica subsp. arizonae</name>
    <dbReference type="NCBI Taxonomy" id="59203"/>
    <lineage>
        <taxon>Bacteria</taxon>
        <taxon>Pseudomonadati</taxon>
        <taxon>Pseudomonadota</taxon>
        <taxon>Gammaproteobacteria</taxon>
        <taxon>Enterobacterales</taxon>
        <taxon>Enterobacteriaceae</taxon>
        <taxon>Salmonella</taxon>
    </lineage>
</organism>
<dbReference type="InterPro" id="IPR050263">
    <property type="entry name" value="Bact_Fimbrial_Adh_Pro"/>
</dbReference>
<evidence type="ECO:0000256" key="5">
    <source>
        <dbReference type="SAM" id="SignalP"/>
    </source>
</evidence>
<evidence type="ECO:0000259" key="6">
    <source>
        <dbReference type="Pfam" id="PF00419"/>
    </source>
</evidence>
<dbReference type="Proteomes" id="UP000839641">
    <property type="component" value="Unassembled WGS sequence"/>
</dbReference>
<accession>A0A5Y2QM96</accession>
<evidence type="ECO:0000256" key="1">
    <source>
        <dbReference type="ARBA" id="ARBA00004561"/>
    </source>
</evidence>
<dbReference type="PROSITE" id="PS51257">
    <property type="entry name" value="PROKAR_LIPOPROTEIN"/>
    <property type="match status" value="1"/>
</dbReference>
<gene>
    <name evidence="7" type="ORF">FLP03_15555</name>
</gene>
<dbReference type="Pfam" id="PF00419">
    <property type="entry name" value="Fimbrial"/>
    <property type="match status" value="1"/>
</dbReference>
<evidence type="ECO:0000256" key="4">
    <source>
        <dbReference type="ARBA" id="ARBA00023263"/>
    </source>
</evidence>
<evidence type="ECO:0000256" key="3">
    <source>
        <dbReference type="ARBA" id="ARBA00022729"/>
    </source>
</evidence>
<evidence type="ECO:0000256" key="2">
    <source>
        <dbReference type="ARBA" id="ARBA00006671"/>
    </source>
</evidence>
<proteinExistence type="inferred from homology"/>
<evidence type="ECO:0000313" key="7">
    <source>
        <dbReference type="EMBL" id="ECF4923582.1"/>
    </source>
</evidence>
<feature type="domain" description="Fimbrial-type adhesion" evidence="6">
    <location>
        <begin position="55"/>
        <end position="201"/>
    </location>
</feature>
<dbReference type="EMBL" id="AAILJL010000012">
    <property type="protein sequence ID" value="ECF4923582.1"/>
    <property type="molecule type" value="Genomic_DNA"/>
</dbReference>
<comment type="similarity">
    <text evidence="2">Belongs to the fimbrial protein family.</text>
</comment>
<dbReference type="InterPro" id="IPR008966">
    <property type="entry name" value="Adhesion_dom_sf"/>
</dbReference>
<dbReference type="GO" id="GO:0043709">
    <property type="term" value="P:cell adhesion involved in single-species biofilm formation"/>
    <property type="evidence" value="ECO:0007669"/>
    <property type="project" value="TreeGrafter"/>
</dbReference>
<dbReference type="AlphaFoldDB" id="A0A5Y2QM96"/>
<dbReference type="GO" id="GO:0009289">
    <property type="term" value="C:pilus"/>
    <property type="evidence" value="ECO:0007669"/>
    <property type="project" value="UniProtKB-SubCell"/>
</dbReference>